<evidence type="ECO:0000256" key="1">
    <source>
        <dbReference type="SAM" id="MobiDB-lite"/>
    </source>
</evidence>
<feature type="compositionally biased region" description="Polar residues" evidence="1">
    <location>
        <begin position="82"/>
        <end position="99"/>
    </location>
</feature>
<protein>
    <submittedName>
        <fullName evidence="2">Uncharacterized protein</fullName>
    </submittedName>
</protein>
<dbReference type="Ensembl" id="ENSPMRT00000004176.1">
    <property type="protein sequence ID" value="ENSPMRP00000003908.1"/>
    <property type="gene ID" value="ENSPMRG00000002692.1"/>
</dbReference>
<dbReference type="GeneTree" id="ENSGT00990000210863"/>
<dbReference type="Proteomes" id="UP000472272">
    <property type="component" value="Chromosome 3"/>
</dbReference>
<evidence type="ECO:0000313" key="2">
    <source>
        <dbReference type="Ensembl" id="ENSPMRP00000003908.1"/>
    </source>
</evidence>
<organism evidence="2 3">
    <name type="scientific">Podarcis muralis</name>
    <name type="common">Wall lizard</name>
    <name type="synonym">Lacerta muralis</name>
    <dbReference type="NCBI Taxonomy" id="64176"/>
    <lineage>
        <taxon>Eukaryota</taxon>
        <taxon>Metazoa</taxon>
        <taxon>Chordata</taxon>
        <taxon>Craniata</taxon>
        <taxon>Vertebrata</taxon>
        <taxon>Euteleostomi</taxon>
        <taxon>Lepidosauria</taxon>
        <taxon>Squamata</taxon>
        <taxon>Bifurcata</taxon>
        <taxon>Unidentata</taxon>
        <taxon>Episquamata</taxon>
        <taxon>Laterata</taxon>
        <taxon>Lacertibaenia</taxon>
        <taxon>Lacertidae</taxon>
        <taxon>Podarcis</taxon>
    </lineage>
</organism>
<evidence type="ECO:0000313" key="3">
    <source>
        <dbReference type="Proteomes" id="UP000472272"/>
    </source>
</evidence>
<accession>A0A670HW23</accession>
<feature type="region of interest" description="Disordered" evidence="1">
    <location>
        <begin position="68"/>
        <end position="99"/>
    </location>
</feature>
<proteinExistence type="predicted"/>
<name>A0A670HW23_PODMU</name>
<sequence>MEAIFSAADIGFLRKLPKTVKKLTNPAAYMGTITGCFLLPVKKQRSFLLLREFKGAISSSISETVTGGKQASNIRSRRLRSFHSSNKASRQINGYSFGK</sequence>
<dbReference type="AlphaFoldDB" id="A0A670HW23"/>
<reference evidence="2" key="3">
    <citation type="submission" date="2025-09" db="UniProtKB">
        <authorList>
            <consortium name="Ensembl"/>
        </authorList>
    </citation>
    <scope>IDENTIFICATION</scope>
</reference>
<reference evidence="2 3" key="1">
    <citation type="journal article" date="2019" name="Proc. Natl. Acad. Sci. U.S.A.">
        <title>Regulatory changes in pterin and carotenoid genes underlie balanced color polymorphisms in the wall lizard.</title>
        <authorList>
            <person name="Andrade P."/>
            <person name="Pinho C."/>
            <person name="Perez I de Lanuza G."/>
            <person name="Afonso S."/>
            <person name="Brejcha J."/>
            <person name="Rubin C.J."/>
            <person name="Wallerman O."/>
            <person name="Pereira P."/>
            <person name="Sabatino S.J."/>
            <person name="Bellati A."/>
            <person name="Pellitteri-Rosa D."/>
            <person name="Bosakova Z."/>
            <person name="Bunikis I."/>
            <person name="Carretero M.A."/>
            <person name="Feiner N."/>
            <person name="Marsik P."/>
            <person name="Pauperio F."/>
            <person name="Salvi D."/>
            <person name="Soler L."/>
            <person name="While G.M."/>
            <person name="Uller T."/>
            <person name="Font E."/>
            <person name="Andersson L."/>
            <person name="Carneiro M."/>
        </authorList>
    </citation>
    <scope>NUCLEOTIDE SEQUENCE</scope>
</reference>
<keyword evidence="3" id="KW-1185">Reference proteome</keyword>
<reference evidence="2" key="2">
    <citation type="submission" date="2025-08" db="UniProtKB">
        <authorList>
            <consortium name="Ensembl"/>
        </authorList>
    </citation>
    <scope>IDENTIFICATION</scope>
</reference>
<dbReference type="OMA" id="WPIEAIF"/>